<organism evidence="2 3">
    <name type="scientific">Yersinia frederiksenii</name>
    <dbReference type="NCBI Taxonomy" id="29484"/>
    <lineage>
        <taxon>Bacteria</taxon>
        <taxon>Pseudomonadati</taxon>
        <taxon>Pseudomonadota</taxon>
        <taxon>Gammaproteobacteria</taxon>
        <taxon>Enterobacterales</taxon>
        <taxon>Yersiniaceae</taxon>
        <taxon>Yersinia</taxon>
    </lineage>
</organism>
<gene>
    <name evidence="2" type="ORF">ERS008524_01988</name>
</gene>
<proteinExistence type="predicted"/>
<dbReference type="Proteomes" id="UP000046784">
    <property type="component" value="Unassembled WGS sequence"/>
</dbReference>
<accession>A0AAI8ZQ10</accession>
<dbReference type="EMBL" id="CGCB01000010">
    <property type="protein sequence ID" value="CFQ99683.1"/>
    <property type="molecule type" value="Genomic_DNA"/>
</dbReference>
<evidence type="ECO:0000313" key="3">
    <source>
        <dbReference type="Proteomes" id="UP000046784"/>
    </source>
</evidence>
<sequence length="43" mass="4608">MSSPLSNSHRPVVYSSLSMFSVLGIFNVSLFSSLLADDSNTSL</sequence>
<keyword evidence="1" id="KW-0472">Membrane</keyword>
<comment type="caution">
    <text evidence="2">The sequence shown here is derived from an EMBL/GenBank/DDBJ whole genome shotgun (WGS) entry which is preliminary data.</text>
</comment>
<feature type="transmembrane region" description="Helical" evidence="1">
    <location>
        <begin position="12"/>
        <end position="36"/>
    </location>
</feature>
<dbReference type="AlphaFoldDB" id="A0AAI8ZQ10"/>
<reference evidence="2 3" key="1">
    <citation type="submission" date="2015-03" db="EMBL/GenBank/DDBJ databases">
        <authorList>
            <consortium name="Pathogen Informatics"/>
            <person name="Murphy D."/>
        </authorList>
    </citation>
    <scope>NUCLEOTIDE SEQUENCE [LARGE SCALE GENOMIC DNA]</scope>
    <source>
        <strain evidence="2 3">3400/83</strain>
    </source>
</reference>
<keyword evidence="1" id="KW-1133">Transmembrane helix</keyword>
<name>A0AAI8ZQ10_YERFR</name>
<protein>
    <submittedName>
        <fullName evidence="2">Uncharacterized protein</fullName>
    </submittedName>
</protein>
<evidence type="ECO:0000256" key="1">
    <source>
        <dbReference type="SAM" id="Phobius"/>
    </source>
</evidence>
<keyword evidence="1" id="KW-0812">Transmembrane</keyword>
<evidence type="ECO:0000313" key="2">
    <source>
        <dbReference type="EMBL" id="CFQ99683.1"/>
    </source>
</evidence>